<accession>A0A848J0K5</accession>
<evidence type="ECO:0008006" key="3">
    <source>
        <dbReference type="Google" id="ProtNLM"/>
    </source>
</evidence>
<name>A0A848J0K5_9BACT</name>
<dbReference type="RefSeq" id="WP_169678701.1">
    <property type="nucleotide sequence ID" value="NZ_JABBNU010000003.1"/>
</dbReference>
<gene>
    <name evidence="1" type="ORF">HH304_05310</name>
</gene>
<dbReference type="EMBL" id="JABBNU010000003">
    <property type="protein sequence ID" value="NMM47809.1"/>
    <property type="molecule type" value="Genomic_DNA"/>
</dbReference>
<dbReference type="Proteomes" id="UP000559010">
    <property type="component" value="Unassembled WGS sequence"/>
</dbReference>
<protein>
    <recommendedName>
        <fullName evidence="3">DUF4145 domain-containing protein</fullName>
    </recommendedName>
</protein>
<keyword evidence="2" id="KW-1185">Reference proteome</keyword>
<proteinExistence type="predicted"/>
<reference evidence="1 2" key="1">
    <citation type="submission" date="2020-04" db="EMBL/GenBank/DDBJ databases">
        <title>Flammeovirgaceae bacterium KN852 isolated from deep sea.</title>
        <authorList>
            <person name="Zhang D.-C."/>
        </authorList>
    </citation>
    <scope>NUCLEOTIDE SEQUENCE [LARGE SCALE GENOMIC DNA]</scope>
    <source>
        <strain evidence="1 2">KN852</strain>
    </source>
</reference>
<sequence>MSNLEFIIELIDKLIWPATLLFLFFLLKKPIRELIPFVSKAKFSELELEFDRKMEKIKIEAEMEFENQSPDYKTSLIELAHDMPSSSILEAWKVIESKTEALILKSNPNIDLNKPSRYKLMQDTLEGNHLLETKKIKIFDDLRQIRNKVAHVPDYVVTKEQAINYISIAIKLIDFLDEELKSN</sequence>
<comment type="caution">
    <text evidence="1">The sequence shown here is derived from an EMBL/GenBank/DDBJ whole genome shotgun (WGS) entry which is preliminary data.</text>
</comment>
<organism evidence="1 2">
    <name type="scientific">Marinigracilibium pacificum</name>
    <dbReference type="NCBI Taxonomy" id="2729599"/>
    <lineage>
        <taxon>Bacteria</taxon>
        <taxon>Pseudomonadati</taxon>
        <taxon>Bacteroidota</taxon>
        <taxon>Cytophagia</taxon>
        <taxon>Cytophagales</taxon>
        <taxon>Flammeovirgaceae</taxon>
        <taxon>Marinigracilibium</taxon>
    </lineage>
</organism>
<dbReference type="AlphaFoldDB" id="A0A848J0K5"/>
<evidence type="ECO:0000313" key="2">
    <source>
        <dbReference type="Proteomes" id="UP000559010"/>
    </source>
</evidence>
<evidence type="ECO:0000313" key="1">
    <source>
        <dbReference type="EMBL" id="NMM47809.1"/>
    </source>
</evidence>